<proteinExistence type="predicted"/>
<evidence type="ECO:0000313" key="1">
    <source>
        <dbReference type="EMBL" id="GAA2938450.1"/>
    </source>
</evidence>
<organism evidence="1 2">
    <name type="scientific">Streptomyces enissocaesilis</name>
    <dbReference type="NCBI Taxonomy" id="332589"/>
    <lineage>
        <taxon>Bacteria</taxon>
        <taxon>Bacillati</taxon>
        <taxon>Actinomycetota</taxon>
        <taxon>Actinomycetes</taxon>
        <taxon>Kitasatosporales</taxon>
        <taxon>Streptomycetaceae</taxon>
        <taxon>Streptomyces</taxon>
        <taxon>Streptomyces rochei group</taxon>
    </lineage>
</organism>
<reference evidence="1 2" key="1">
    <citation type="journal article" date="2019" name="Int. J. Syst. Evol. Microbiol.">
        <title>The Global Catalogue of Microorganisms (GCM) 10K type strain sequencing project: providing services to taxonomists for standard genome sequencing and annotation.</title>
        <authorList>
            <consortium name="The Broad Institute Genomics Platform"/>
            <consortium name="The Broad Institute Genome Sequencing Center for Infectious Disease"/>
            <person name="Wu L."/>
            <person name="Ma J."/>
        </authorList>
    </citation>
    <scope>NUCLEOTIDE SEQUENCE [LARGE SCALE GENOMIC DNA]</scope>
    <source>
        <strain evidence="1 2">JCM 9088</strain>
    </source>
</reference>
<sequence length="106" mass="12008">METALPEHAARCGLRTVMTFRQKAEEAVAFTTRLPETAAELYVTEASDEAPAEAEALPKASIDTEFYELEADRHVPPGRVWSAWLRGDHLVSERWLWPLLRDASDR</sequence>
<dbReference type="EMBL" id="BAAAUD010000023">
    <property type="protein sequence ID" value="GAA2938450.1"/>
    <property type="molecule type" value="Genomic_DNA"/>
</dbReference>
<evidence type="ECO:0000313" key="2">
    <source>
        <dbReference type="Proteomes" id="UP001500403"/>
    </source>
</evidence>
<gene>
    <name evidence="1" type="ORF">GCM10010446_24790</name>
</gene>
<protein>
    <submittedName>
        <fullName evidence="1">Uncharacterized protein</fullName>
    </submittedName>
</protein>
<keyword evidence="2" id="KW-1185">Reference proteome</keyword>
<name>A0ABN3X691_9ACTN</name>
<accession>A0ABN3X691</accession>
<dbReference type="Proteomes" id="UP001500403">
    <property type="component" value="Unassembled WGS sequence"/>
</dbReference>
<comment type="caution">
    <text evidence="1">The sequence shown here is derived from an EMBL/GenBank/DDBJ whole genome shotgun (WGS) entry which is preliminary data.</text>
</comment>